<evidence type="ECO:0000313" key="4">
    <source>
        <dbReference type="Proteomes" id="UP001596547"/>
    </source>
</evidence>
<sequence>MTTDRRPADDFEVTAERPDGPVGVTGTDHVILVGSNAEDTIAFHRDLLGMPLVLRQPNLDDPESTHLFFDTGDGRILTFFVRDDRPSNPDPQRPPVGAVHHLSFGVAPERFADVREALREEGRGFNEFDRGVFHSLYTRDHNGLVIELATDKYAIPDDRRGEVLATAQRLREADGAAYAEEEHLEAALDELGIDADRHELPDAPTGTGTVDSE</sequence>
<dbReference type="RefSeq" id="WP_276304480.1">
    <property type="nucleotide sequence ID" value="NZ_CP119992.1"/>
</dbReference>
<gene>
    <name evidence="3" type="ORF">ACFQPE_05545</name>
</gene>
<dbReference type="PANTHER" id="PTHR36110:SF4">
    <property type="entry name" value="RING-CLEAVING DIOXYGENASE MHQA-RELATED"/>
    <property type="match status" value="1"/>
</dbReference>
<comment type="caution">
    <text evidence="3">The sequence shown here is derived from an EMBL/GenBank/DDBJ whole genome shotgun (WGS) entry which is preliminary data.</text>
</comment>
<dbReference type="Proteomes" id="UP001596547">
    <property type="component" value="Unassembled WGS sequence"/>
</dbReference>
<dbReference type="GeneID" id="79314023"/>
<keyword evidence="4" id="KW-1185">Reference proteome</keyword>
<feature type="region of interest" description="Disordered" evidence="1">
    <location>
        <begin position="1"/>
        <end position="22"/>
    </location>
</feature>
<dbReference type="Pfam" id="PF00903">
    <property type="entry name" value="Glyoxalase"/>
    <property type="match status" value="1"/>
</dbReference>
<dbReference type="PANTHER" id="PTHR36110">
    <property type="entry name" value="RING-CLEAVING DIOXYGENASE MHQE-RELATED"/>
    <property type="match status" value="1"/>
</dbReference>
<accession>A0ABD6A6N6</accession>
<dbReference type="Gene3D" id="3.10.180.10">
    <property type="entry name" value="2,3-Dihydroxybiphenyl 1,2-Dioxygenase, domain 1"/>
    <property type="match status" value="1"/>
</dbReference>
<dbReference type="EMBL" id="JBHTBF010000002">
    <property type="protein sequence ID" value="MFC7316259.1"/>
    <property type="molecule type" value="Genomic_DNA"/>
</dbReference>
<dbReference type="InterPro" id="IPR052537">
    <property type="entry name" value="Extradiol_RC_dioxygenase"/>
</dbReference>
<feature type="region of interest" description="Disordered" evidence="1">
    <location>
        <begin position="194"/>
        <end position="213"/>
    </location>
</feature>
<feature type="compositionally biased region" description="Basic and acidic residues" evidence="1">
    <location>
        <begin position="1"/>
        <end position="19"/>
    </location>
</feature>
<proteinExistence type="predicted"/>
<feature type="domain" description="VOC" evidence="2">
    <location>
        <begin position="26"/>
        <end position="151"/>
    </location>
</feature>
<name>A0ABD6A6N6_9EURY</name>
<reference evidence="3 4" key="1">
    <citation type="journal article" date="2019" name="Int. J. Syst. Evol. Microbiol.">
        <title>The Global Catalogue of Microorganisms (GCM) 10K type strain sequencing project: providing services to taxonomists for standard genome sequencing and annotation.</title>
        <authorList>
            <consortium name="The Broad Institute Genomics Platform"/>
            <consortium name="The Broad Institute Genome Sequencing Center for Infectious Disease"/>
            <person name="Wu L."/>
            <person name="Ma J."/>
        </authorList>
    </citation>
    <scope>NUCLEOTIDE SEQUENCE [LARGE SCALE GENOMIC DNA]</scope>
    <source>
        <strain evidence="3 4">PSR21</strain>
    </source>
</reference>
<evidence type="ECO:0000313" key="3">
    <source>
        <dbReference type="EMBL" id="MFC7316259.1"/>
    </source>
</evidence>
<dbReference type="AlphaFoldDB" id="A0ABD6A6N6"/>
<evidence type="ECO:0000256" key="1">
    <source>
        <dbReference type="SAM" id="MobiDB-lite"/>
    </source>
</evidence>
<evidence type="ECO:0000259" key="2">
    <source>
        <dbReference type="PROSITE" id="PS51819"/>
    </source>
</evidence>
<dbReference type="InterPro" id="IPR004360">
    <property type="entry name" value="Glyas_Fos-R_dOase_dom"/>
</dbReference>
<dbReference type="PROSITE" id="PS51819">
    <property type="entry name" value="VOC"/>
    <property type="match status" value="1"/>
</dbReference>
<dbReference type="InterPro" id="IPR037523">
    <property type="entry name" value="VOC_core"/>
</dbReference>
<dbReference type="InterPro" id="IPR029068">
    <property type="entry name" value="Glyas_Bleomycin-R_OHBP_Dase"/>
</dbReference>
<organism evidence="3 4">
    <name type="scientific">Halomarina halobia</name>
    <dbReference type="NCBI Taxonomy" id="3033386"/>
    <lineage>
        <taxon>Archaea</taxon>
        <taxon>Methanobacteriati</taxon>
        <taxon>Methanobacteriota</taxon>
        <taxon>Stenosarchaea group</taxon>
        <taxon>Halobacteria</taxon>
        <taxon>Halobacteriales</taxon>
        <taxon>Natronomonadaceae</taxon>
        <taxon>Halomarina</taxon>
    </lineage>
</organism>
<protein>
    <submittedName>
        <fullName evidence="3">VOC family protein</fullName>
    </submittedName>
</protein>
<dbReference type="SUPFAM" id="SSF54593">
    <property type="entry name" value="Glyoxalase/Bleomycin resistance protein/Dihydroxybiphenyl dioxygenase"/>
    <property type="match status" value="1"/>
</dbReference>